<dbReference type="PANTHER" id="PTHR38109:SF1">
    <property type="entry name" value="PROTEIN YCGL"/>
    <property type="match status" value="1"/>
</dbReference>
<dbReference type="Pfam" id="PF05166">
    <property type="entry name" value="YcgL"/>
    <property type="match status" value="1"/>
</dbReference>
<sequence length="97" mass="11055">MSLPCSIYRSSKRQGMYLYLPTGAALDELPAALLQYVGRLEHAMDLELSAERKLAQEDVLKVMENLNAQGFHVQMPPQQDDYIQHLPEELLTRNDPV</sequence>
<dbReference type="SUPFAM" id="SSF160191">
    <property type="entry name" value="YcgL-like"/>
    <property type="match status" value="1"/>
</dbReference>
<proteinExistence type="inferred from homology"/>
<dbReference type="PANTHER" id="PTHR38109">
    <property type="entry name" value="PROTEIN YCGL"/>
    <property type="match status" value="1"/>
</dbReference>
<dbReference type="OrthoDB" id="7062382at2"/>
<dbReference type="PROSITE" id="PS51648">
    <property type="entry name" value="YCGL"/>
    <property type="match status" value="1"/>
</dbReference>
<evidence type="ECO:0000256" key="1">
    <source>
        <dbReference type="HAMAP-Rule" id="MF_01866"/>
    </source>
</evidence>
<gene>
    <name evidence="3" type="ORF">BXT89_13280</name>
</gene>
<dbReference type="Proteomes" id="UP000242847">
    <property type="component" value="Unassembled WGS sequence"/>
</dbReference>
<dbReference type="Gene3D" id="3.10.510.20">
    <property type="entry name" value="YcgL domain"/>
    <property type="match status" value="1"/>
</dbReference>
<comment type="caution">
    <text evidence="3">The sequence shown here is derived from an EMBL/GenBank/DDBJ whole genome shotgun (WGS) entry which is preliminary data.</text>
</comment>
<organism evidence="3 4">
    <name type="scientific">Halopseudomonas pachastrellae</name>
    <dbReference type="NCBI Taxonomy" id="254161"/>
    <lineage>
        <taxon>Bacteria</taxon>
        <taxon>Pseudomonadati</taxon>
        <taxon>Pseudomonadota</taxon>
        <taxon>Gammaproteobacteria</taxon>
        <taxon>Pseudomonadales</taxon>
        <taxon>Pseudomonadaceae</taxon>
        <taxon>Halopseudomonas</taxon>
    </lineage>
</organism>
<dbReference type="AlphaFoldDB" id="A0A1S8DFA9"/>
<dbReference type="EMBL" id="MUBC01000030">
    <property type="protein sequence ID" value="ONM43312.1"/>
    <property type="molecule type" value="Genomic_DNA"/>
</dbReference>
<reference evidence="3 4" key="1">
    <citation type="submission" date="2017-01" db="EMBL/GenBank/DDBJ databases">
        <title>Draft genome sequence of Pseudomonas pachastrellae type strain CCUG 46540T from a deep sea.</title>
        <authorList>
            <person name="Gomila M."/>
            <person name="Mulet M."/>
            <person name="Lalucat J."/>
            <person name="Garcia-Valdes E."/>
        </authorList>
    </citation>
    <scope>NUCLEOTIDE SEQUENCE [LARGE SCALE GENOMIC DNA]</scope>
    <source>
        <strain evidence="3 4">CCUG 46540</strain>
    </source>
</reference>
<dbReference type="HAMAP" id="MF_01866">
    <property type="entry name" value="UPF0745"/>
    <property type="match status" value="1"/>
</dbReference>
<evidence type="ECO:0000313" key="4">
    <source>
        <dbReference type="Proteomes" id="UP000242847"/>
    </source>
</evidence>
<dbReference type="InterPro" id="IPR038068">
    <property type="entry name" value="YcgL-like_sf"/>
</dbReference>
<feature type="domain" description="YcgL" evidence="2">
    <location>
        <begin position="3"/>
        <end position="87"/>
    </location>
</feature>
<accession>A0A1S8DFA9</accession>
<protein>
    <recommendedName>
        <fullName evidence="1">YcgL domain-containing protein BXT89_13280</fullName>
    </recommendedName>
</protein>
<dbReference type="RefSeq" id="WP_083728160.1">
    <property type="nucleotide sequence ID" value="NZ_FOUD01000015.1"/>
</dbReference>
<dbReference type="InterPro" id="IPR027354">
    <property type="entry name" value="YcgL_dom"/>
</dbReference>
<dbReference type="STRING" id="254161.SAMN05216256_11541"/>
<evidence type="ECO:0000259" key="2">
    <source>
        <dbReference type="PROSITE" id="PS51648"/>
    </source>
</evidence>
<name>A0A1S8DFA9_9GAMM</name>
<evidence type="ECO:0000313" key="3">
    <source>
        <dbReference type="EMBL" id="ONM43312.1"/>
    </source>
</evidence>
<keyword evidence="4" id="KW-1185">Reference proteome</keyword>